<protein>
    <submittedName>
        <fullName evidence="1">Uncharacterized protein</fullName>
    </submittedName>
</protein>
<keyword evidence="2" id="KW-1185">Reference proteome</keyword>
<organism evidence="1 2">
    <name type="scientific">Cylindrotheca closterium</name>
    <dbReference type="NCBI Taxonomy" id="2856"/>
    <lineage>
        <taxon>Eukaryota</taxon>
        <taxon>Sar</taxon>
        <taxon>Stramenopiles</taxon>
        <taxon>Ochrophyta</taxon>
        <taxon>Bacillariophyta</taxon>
        <taxon>Bacillariophyceae</taxon>
        <taxon>Bacillariophycidae</taxon>
        <taxon>Bacillariales</taxon>
        <taxon>Bacillariaceae</taxon>
        <taxon>Cylindrotheca</taxon>
    </lineage>
</organism>
<proteinExistence type="predicted"/>
<sequence length="165" mass="18488">MTIVSKSSKSVTFHPTVTGIQIMNIDDYTAREISASWYSQEEMDRITNRCVKLLKRMESGDYNKCKKYCARGLEGHTKTGAISKNKNRASARAAVLMEQSRQWIENRVDEQAIADAYRSKASSCQLWAQIVATGDEEAVGFEGKKIIEKVSRSDSFQQQLLPAAA</sequence>
<dbReference type="AlphaFoldDB" id="A0AAD2G752"/>
<gene>
    <name evidence="1" type="ORF">CYCCA115_LOCUS21127</name>
</gene>
<comment type="caution">
    <text evidence="1">The sequence shown here is derived from an EMBL/GenBank/DDBJ whole genome shotgun (WGS) entry which is preliminary data.</text>
</comment>
<dbReference type="EMBL" id="CAKOGP040002203">
    <property type="protein sequence ID" value="CAJ1965467.1"/>
    <property type="molecule type" value="Genomic_DNA"/>
</dbReference>
<name>A0AAD2G752_9STRA</name>
<accession>A0AAD2G752</accession>
<evidence type="ECO:0000313" key="2">
    <source>
        <dbReference type="Proteomes" id="UP001295423"/>
    </source>
</evidence>
<reference evidence="1" key="1">
    <citation type="submission" date="2023-08" db="EMBL/GenBank/DDBJ databases">
        <authorList>
            <person name="Audoor S."/>
            <person name="Bilcke G."/>
        </authorList>
    </citation>
    <scope>NUCLEOTIDE SEQUENCE</scope>
</reference>
<dbReference type="Proteomes" id="UP001295423">
    <property type="component" value="Unassembled WGS sequence"/>
</dbReference>
<evidence type="ECO:0000313" key="1">
    <source>
        <dbReference type="EMBL" id="CAJ1965467.1"/>
    </source>
</evidence>